<feature type="region of interest" description="Disordered" evidence="1">
    <location>
        <begin position="1"/>
        <end position="67"/>
    </location>
</feature>
<reference evidence="2 3" key="1">
    <citation type="submission" date="2020-04" db="EMBL/GenBank/DDBJ databases">
        <title>Perkinsus olseni comparative genomics.</title>
        <authorList>
            <person name="Bogema D.R."/>
        </authorList>
    </citation>
    <scope>NUCLEOTIDE SEQUENCE [LARGE SCALE GENOMIC DNA]</scope>
    <source>
        <strain evidence="2 3">ATCC PRA-207</strain>
    </source>
</reference>
<comment type="caution">
    <text evidence="2">The sequence shown here is derived from an EMBL/GenBank/DDBJ whole genome shotgun (WGS) entry which is preliminary data.</text>
</comment>
<name>A0A7J6S5X6_PEROL</name>
<dbReference type="EMBL" id="JABANO010020720">
    <property type="protein sequence ID" value="KAF4728015.1"/>
    <property type="molecule type" value="Genomic_DNA"/>
</dbReference>
<organism evidence="2 3">
    <name type="scientific">Perkinsus olseni</name>
    <name type="common">Perkinsus atlanticus</name>
    <dbReference type="NCBI Taxonomy" id="32597"/>
    <lineage>
        <taxon>Eukaryota</taxon>
        <taxon>Sar</taxon>
        <taxon>Alveolata</taxon>
        <taxon>Perkinsozoa</taxon>
        <taxon>Perkinsea</taxon>
        <taxon>Perkinsida</taxon>
        <taxon>Perkinsidae</taxon>
        <taxon>Perkinsus</taxon>
    </lineage>
</organism>
<evidence type="ECO:0000256" key="1">
    <source>
        <dbReference type="SAM" id="MobiDB-lite"/>
    </source>
</evidence>
<sequence length="139" mass="14988">MCSVPIGDASSEFEQLQLSMAPPPPHHHRGGNPFLGLYPRGSYGGVPVSGTDVRGRSVSSSPPVPAAQALSGLSHLQLPSQMEYGGILPTGLLDWQQRSGAQPPGFEQTMHDQQNHQFQSSLRHLVEKQVEKLTGPEEN</sequence>
<gene>
    <name evidence="2" type="ORF">FOZ63_011549</name>
</gene>
<proteinExistence type="predicted"/>
<accession>A0A7J6S5X6</accession>
<feature type="compositionally biased region" description="Basic and acidic residues" evidence="1">
    <location>
        <begin position="124"/>
        <end position="139"/>
    </location>
</feature>
<protein>
    <submittedName>
        <fullName evidence="2">Uncharacterized protein</fullName>
    </submittedName>
</protein>
<feature type="region of interest" description="Disordered" evidence="1">
    <location>
        <begin position="95"/>
        <end position="139"/>
    </location>
</feature>
<dbReference type="Proteomes" id="UP000553632">
    <property type="component" value="Unassembled WGS sequence"/>
</dbReference>
<keyword evidence="3" id="KW-1185">Reference proteome</keyword>
<dbReference type="AlphaFoldDB" id="A0A7J6S5X6"/>
<evidence type="ECO:0000313" key="2">
    <source>
        <dbReference type="EMBL" id="KAF4728015.1"/>
    </source>
</evidence>
<evidence type="ECO:0000313" key="3">
    <source>
        <dbReference type="Proteomes" id="UP000553632"/>
    </source>
</evidence>